<evidence type="ECO:0000313" key="2">
    <source>
        <dbReference type="EMBL" id="TWT18530.1"/>
    </source>
</evidence>
<keyword evidence="3" id="KW-1185">Reference proteome</keyword>
<feature type="compositionally biased region" description="Basic and acidic residues" evidence="1">
    <location>
        <begin position="127"/>
        <end position="145"/>
    </location>
</feature>
<dbReference type="RefSeq" id="WP_146388636.1">
    <property type="nucleotide sequence ID" value="NZ_VOHK01000006.1"/>
</dbReference>
<dbReference type="AlphaFoldDB" id="A0A5C5TZD4"/>
<feature type="region of interest" description="Disordered" evidence="1">
    <location>
        <begin position="226"/>
        <end position="276"/>
    </location>
</feature>
<gene>
    <name evidence="2" type="ORF">FQY83_14215</name>
</gene>
<dbReference type="Proteomes" id="UP000319980">
    <property type="component" value="Unassembled WGS sequence"/>
</dbReference>
<evidence type="ECO:0000313" key="3">
    <source>
        <dbReference type="Proteomes" id="UP000319980"/>
    </source>
</evidence>
<name>A0A5C5TZD4_9GAMM</name>
<organism evidence="2 3">
    <name type="scientific">Luteimonas marina</name>
    <dbReference type="NCBI Taxonomy" id="488485"/>
    <lineage>
        <taxon>Bacteria</taxon>
        <taxon>Pseudomonadati</taxon>
        <taxon>Pseudomonadota</taxon>
        <taxon>Gammaproteobacteria</taxon>
        <taxon>Lysobacterales</taxon>
        <taxon>Lysobacteraceae</taxon>
        <taxon>Luteimonas</taxon>
    </lineage>
</organism>
<dbReference type="OrthoDB" id="6051792at2"/>
<sequence length="276" mass="31069">MSIIRAPRPIVGWYCLDRRISEDARLSWAARGLLVFLLGKPDNWRVSVEHLRRQTADARIRTGRDGIYALLDELKVAGYIEASRQRRGDGTLGPLCYLVREAPLPAQPDVAEPDTAQPDTAGTTLENTERAVETKKAPNTDSTEERGKIALQRNAEHVPARFDPATADLVHDVGRDVLIQFCQHRRELGKPVTTEGWEQLRARLRDLWEKGADLNEALRTAMAAGYPLPPDPRRGKAAVIERRRDRQERDTAATVAWHDRNVPPSRADREGAWTPN</sequence>
<evidence type="ECO:0000256" key="1">
    <source>
        <dbReference type="SAM" id="MobiDB-lite"/>
    </source>
</evidence>
<reference evidence="2 3" key="1">
    <citation type="journal article" date="2008" name="Int. J. Syst. Evol. Microbiol.">
        <title>Luteimonas marina sp. nov., isolated from seawater.</title>
        <authorList>
            <person name="Baik K.S."/>
            <person name="Park S.C."/>
            <person name="Kim M.S."/>
            <person name="Kim E.M."/>
            <person name="Park C."/>
            <person name="Chun J."/>
            <person name="Seong C.N."/>
        </authorList>
    </citation>
    <scope>NUCLEOTIDE SEQUENCE [LARGE SCALE GENOMIC DNA]</scope>
    <source>
        <strain evidence="2 3">FR1330</strain>
    </source>
</reference>
<dbReference type="EMBL" id="VOHK01000006">
    <property type="protein sequence ID" value="TWT18530.1"/>
    <property type="molecule type" value="Genomic_DNA"/>
</dbReference>
<feature type="region of interest" description="Disordered" evidence="1">
    <location>
        <begin position="106"/>
        <end position="145"/>
    </location>
</feature>
<accession>A0A5C5TZD4</accession>
<comment type="caution">
    <text evidence="2">The sequence shown here is derived from an EMBL/GenBank/DDBJ whole genome shotgun (WGS) entry which is preliminary data.</text>
</comment>
<proteinExistence type="predicted"/>
<evidence type="ECO:0008006" key="4">
    <source>
        <dbReference type="Google" id="ProtNLM"/>
    </source>
</evidence>
<feature type="compositionally biased region" description="Basic and acidic residues" evidence="1">
    <location>
        <begin position="231"/>
        <end position="276"/>
    </location>
</feature>
<feature type="compositionally biased region" description="Polar residues" evidence="1">
    <location>
        <begin position="117"/>
        <end position="126"/>
    </location>
</feature>
<protein>
    <recommendedName>
        <fullName evidence="4">Helix-turn-helix domain-containing protein</fullName>
    </recommendedName>
</protein>